<sequence>MISIARQQKGVRAKEAQPSAWRNMNFMILLISGAIISFGSKIYELSLPLILYHYTNSPVVMSTMRGIEFLPNLLLAMFIGVLVDRANKRNWTLWTIFLQIVILLILYFSLQEGKPSLYLFYICGFLLMTFNYAFLNARMSMVKQALPNELLTSANASFNFIYTLIGIMGPTLTGLILMFSNLHSGLLLTAMAFIFSYFILLFLKTNEVIHEGKAGFWKELKEGWKELFHNKTLWTITILVIFINATAGMVDTTIIYFAKDQLHLSDIEIGMLLSTLGGGGLLGSLLVGKVRKKWPTYKVIVVSTLIIGITYLMMFMTESPIWFGVALLLNGISTTINSICVWTFRQESTPHHLIGRISGITGSLFKLAMPFAIFSAGWISELADPSIVFLLAWIGNMMLFLYFRLVKLWNTAM</sequence>
<feature type="transmembrane region" description="Helical" evidence="7">
    <location>
        <begin position="233"/>
        <end position="257"/>
    </location>
</feature>
<feature type="transmembrane region" description="Helical" evidence="7">
    <location>
        <begin position="269"/>
        <end position="287"/>
    </location>
</feature>
<keyword evidence="6 7" id="KW-0472">Membrane</keyword>
<feature type="transmembrane region" description="Helical" evidence="7">
    <location>
        <begin position="21"/>
        <end position="43"/>
    </location>
</feature>
<comment type="caution">
    <text evidence="9">The sequence shown here is derived from an EMBL/GenBank/DDBJ whole genome shotgun (WGS) entry which is preliminary data.</text>
</comment>
<protein>
    <submittedName>
        <fullName evidence="9">MFS transporter</fullName>
    </submittedName>
</protein>
<feature type="transmembrane region" description="Helical" evidence="7">
    <location>
        <begin position="116"/>
        <end position="135"/>
    </location>
</feature>
<feature type="transmembrane region" description="Helical" evidence="7">
    <location>
        <begin position="364"/>
        <end position="380"/>
    </location>
</feature>
<dbReference type="Pfam" id="PF07690">
    <property type="entry name" value="MFS_1"/>
    <property type="match status" value="1"/>
</dbReference>
<dbReference type="PANTHER" id="PTHR23513">
    <property type="entry name" value="INTEGRAL MEMBRANE EFFLUX PROTEIN-RELATED"/>
    <property type="match status" value="1"/>
</dbReference>
<feature type="transmembrane region" description="Helical" evidence="7">
    <location>
        <begin position="185"/>
        <end position="203"/>
    </location>
</feature>
<dbReference type="InterPro" id="IPR020846">
    <property type="entry name" value="MFS_dom"/>
</dbReference>
<keyword evidence="10" id="KW-1185">Reference proteome</keyword>
<evidence type="ECO:0000256" key="6">
    <source>
        <dbReference type="ARBA" id="ARBA00023136"/>
    </source>
</evidence>
<feature type="transmembrane region" description="Helical" evidence="7">
    <location>
        <begin position="299"/>
        <end position="316"/>
    </location>
</feature>
<evidence type="ECO:0000256" key="2">
    <source>
        <dbReference type="ARBA" id="ARBA00022448"/>
    </source>
</evidence>
<feature type="transmembrane region" description="Helical" evidence="7">
    <location>
        <begin position="322"/>
        <end position="344"/>
    </location>
</feature>
<keyword evidence="3" id="KW-1003">Cell membrane</keyword>
<evidence type="ECO:0000256" key="5">
    <source>
        <dbReference type="ARBA" id="ARBA00022989"/>
    </source>
</evidence>
<feature type="transmembrane region" description="Helical" evidence="7">
    <location>
        <begin position="91"/>
        <end position="110"/>
    </location>
</feature>
<dbReference type="PANTHER" id="PTHR23513:SF6">
    <property type="entry name" value="MAJOR FACILITATOR SUPERFAMILY ASSOCIATED DOMAIN-CONTAINING PROTEIN"/>
    <property type="match status" value="1"/>
</dbReference>
<dbReference type="CDD" id="cd06173">
    <property type="entry name" value="MFS_MefA_like"/>
    <property type="match status" value="1"/>
</dbReference>
<dbReference type="PROSITE" id="PS50850">
    <property type="entry name" value="MFS"/>
    <property type="match status" value="1"/>
</dbReference>
<accession>A0ABW6K6X9</accession>
<name>A0ABW6K6X9_9BACI</name>
<dbReference type="EMBL" id="JBIACK010000001">
    <property type="protein sequence ID" value="MFE8699927.1"/>
    <property type="molecule type" value="Genomic_DNA"/>
</dbReference>
<evidence type="ECO:0000256" key="1">
    <source>
        <dbReference type="ARBA" id="ARBA00004651"/>
    </source>
</evidence>
<evidence type="ECO:0000256" key="3">
    <source>
        <dbReference type="ARBA" id="ARBA00022475"/>
    </source>
</evidence>
<proteinExistence type="predicted"/>
<evidence type="ECO:0000256" key="4">
    <source>
        <dbReference type="ARBA" id="ARBA00022692"/>
    </source>
</evidence>
<dbReference type="RefSeq" id="WP_389358539.1">
    <property type="nucleotide sequence ID" value="NZ_JBIACK010000001.1"/>
</dbReference>
<evidence type="ECO:0000256" key="7">
    <source>
        <dbReference type="SAM" id="Phobius"/>
    </source>
</evidence>
<organism evidence="9 10">
    <name type="scientific">Cytobacillus spartinae</name>
    <dbReference type="NCBI Taxonomy" id="3299023"/>
    <lineage>
        <taxon>Bacteria</taxon>
        <taxon>Bacillati</taxon>
        <taxon>Bacillota</taxon>
        <taxon>Bacilli</taxon>
        <taxon>Bacillales</taxon>
        <taxon>Bacillaceae</taxon>
        <taxon>Cytobacillus</taxon>
    </lineage>
</organism>
<dbReference type="InterPro" id="IPR036259">
    <property type="entry name" value="MFS_trans_sf"/>
</dbReference>
<keyword evidence="2" id="KW-0813">Transport</keyword>
<dbReference type="InterPro" id="IPR011701">
    <property type="entry name" value="MFS"/>
</dbReference>
<keyword evidence="5 7" id="KW-1133">Transmembrane helix</keyword>
<dbReference type="Proteomes" id="UP001601059">
    <property type="component" value="Unassembled WGS sequence"/>
</dbReference>
<evidence type="ECO:0000313" key="10">
    <source>
        <dbReference type="Proteomes" id="UP001601059"/>
    </source>
</evidence>
<feature type="transmembrane region" description="Helical" evidence="7">
    <location>
        <begin position="63"/>
        <end position="84"/>
    </location>
</feature>
<comment type="subcellular location">
    <subcellularLocation>
        <location evidence="1">Cell membrane</location>
        <topology evidence="1">Multi-pass membrane protein</topology>
    </subcellularLocation>
</comment>
<feature type="domain" description="Major facilitator superfamily (MFS) profile" evidence="8">
    <location>
        <begin position="232"/>
        <end position="413"/>
    </location>
</feature>
<dbReference type="SUPFAM" id="SSF103473">
    <property type="entry name" value="MFS general substrate transporter"/>
    <property type="match status" value="1"/>
</dbReference>
<feature type="transmembrane region" description="Helical" evidence="7">
    <location>
        <begin position="386"/>
        <end position="405"/>
    </location>
</feature>
<reference evidence="9 10" key="1">
    <citation type="submission" date="2024-08" db="EMBL/GenBank/DDBJ databases">
        <title>Two novel Cytobacillus novel species.</title>
        <authorList>
            <person name="Liu G."/>
        </authorList>
    </citation>
    <scope>NUCLEOTIDE SEQUENCE [LARGE SCALE GENOMIC DNA]</scope>
    <source>
        <strain evidence="9 10">FJAT-54145</strain>
    </source>
</reference>
<feature type="transmembrane region" description="Helical" evidence="7">
    <location>
        <begin position="156"/>
        <end position="179"/>
    </location>
</feature>
<evidence type="ECO:0000259" key="8">
    <source>
        <dbReference type="PROSITE" id="PS50850"/>
    </source>
</evidence>
<gene>
    <name evidence="9" type="ORF">ACFYKX_04740</name>
</gene>
<keyword evidence="4 7" id="KW-0812">Transmembrane</keyword>
<dbReference type="Gene3D" id="1.20.1250.20">
    <property type="entry name" value="MFS general substrate transporter like domains"/>
    <property type="match status" value="1"/>
</dbReference>
<evidence type="ECO:0000313" key="9">
    <source>
        <dbReference type="EMBL" id="MFE8699927.1"/>
    </source>
</evidence>